<dbReference type="EMBL" id="JYDU01000093">
    <property type="protein sequence ID" value="KRX93235.1"/>
    <property type="molecule type" value="Genomic_DNA"/>
</dbReference>
<evidence type="ECO:0000313" key="2">
    <source>
        <dbReference type="Proteomes" id="UP000054815"/>
    </source>
</evidence>
<comment type="caution">
    <text evidence="1">The sequence shown here is derived from an EMBL/GenBank/DDBJ whole genome shotgun (WGS) entry which is preliminary data.</text>
</comment>
<protein>
    <submittedName>
        <fullName evidence="1">Uncharacterized protein</fullName>
    </submittedName>
</protein>
<organism evidence="1 2">
    <name type="scientific">Trichinella pseudospiralis</name>
    <name type="common">Parasitic roundworm</name>
    <dbReference type="NCBI Taxonomy" id="6337"/>
    <lineage>
        <taxon>Eukaryota</taxon>
        <taxon>Metazoa</taxon>
        <taxon>Ecdysozoa</taxon>
        <taxon>Nematoda</taxon>
        <taxon>Enoplea</taxon>
        <taxon>Dorylaimia</taxon>
        <taxon>Trichinellida</taxon>
        <taxon>Trichinellidae</taxon>
        <taxon>Trichinella</taxon>
    </lineage>
</organism>
<evidence type="ECO:0000313" key="1">
    <source>
        <dbReference type="EMBL" id="KRX93235.1"/>
    </source>
</evidence>
<sequence>MVNSVCCACNGDSSSFVDDSEEKMEATKRIARLFNEYIFCSLSVGYMCLDDLACPSCYSQGLMSIFGSASIGIAVIVDVMKHRLTDDATAIPAMPKLANLALHLSYVLEL</sequence>
<proteinExistence type="predicted"/>
<reference evidence="1 2" key="1">
    <citation type="submission" date="2015-01" db="EMBL/GenBank/DDBJ databases">
        <title>Evolution of Trichinella species and genotypes.</title>
        <authorList>
            <person name="Korhonen P.K."/>
            <person name="Edoardo P."/>
            <person name="Giuseppe L.R."/>
            <person name="Gasser R.B."/>
        </authorList>
    </citation>
    <scope>NUCLEOTIDE SEQUENCE [LARGE SCALE GENOMIC DNA]</scope>
    <source>
        <strain evidence="1">ISS141</strain>
    </source>
</reference>
<dbReference type="AlphaFoldDB" id="A0A0V0XZ06"/>
<name>A0A0V0XZ06_TRIPS</name>
<dbReference type="Proteomes" id="UP000054815">
    <property type="component" value="Unassembled WGS sequence"/>
</dbReference>
<accession>A0A0V0XZ06</accession>
<gene>
    <name evidence="1" type="ORF">T4E_255</name>
</gene>